<dbReference type="RefSeq" id="WP_005557988.1">
    <property type="nucleotide sequence ID" value="NZ_AEJM01000024.1"/>
</dbReference>
<name>G4A976_AGGAC</name>
<comment type="caution">
    <text evidence="1">The sequence shown here is derived from an EMBL/GenBank/DDBJ whole genome shotgun (WGS) entry which is preliminary data.</text>
</comment>
<gene>
    <name evidence="1" type="ORF">SC1083_1386</name>
</gene>
<dbReference type="PATRIC" id="fig|907488.3.peg.1350"/>
<reference evidence="1 2" key="1">
    <citation type="submission" date="2010-10" db="EMBL/GenBank/DDBJ databases">
        <authorList>
            <person name="Chen C."/>
            <person name="Kittichotirat W."/>
            <person name="Asikainen S."/>
            <person name="Bumgarner R."/>
        </authorList>
    </citation>
    <scope>NUCLEOTIDE SEQUENCE [LARGE SCALE GENOMIC DNA]</scope>
    <source>
        <strain evidence="1 2">SC1083</strain>
    </source>
</reference>
<evidence type="ECO:0000313" key="2">
    <source>
        <dbReference type="Proteomes" id="UP000005508"/>
    </source>
</evidence>
<dbReference type="Proteomes" id="UP000005508">
    <property type="component" value="Unassembled WGS sequence"/>
</dbReference>
<organism evidence="1 2">
    <name type="scientific">Aggregatibacter actinomycetemcomitans serotype e str. SC1083</name>
    <dbReference type="NCBI Taxonomy" id="907488"/>
    <lineage>
        <taxon>Bacteria</taxon>
        <taxon>Pseudomonadati</taxon>
        <taxon>Pseudomonadota</taxon>
        <taxon>Gammaproteobacteria</taxon>
        <taxon>Pasteurellales</taxon>
        <taxon>Pasteurellaceae</taxon>
        <taxon>Aggregatibacter</taxon>
    </lineage>
</organism>
<dbReference type="AlphaFoldDB" id="G4A976"/>
<sequence>MLLLQQYYKQHRTEYSDDFRLRIHRALSWLNSASELENLDHKFITQWIAFNAAYANEISSISGDRNTFFEFLKKVCDLDEEEKIHSIIWDSYSEPFEKLLDTPYTFQPFWDFHNDKRSESDWERMFHGAKRKAQFALKNKETHVVLQIIFSHLYTLRNQLLHGGSTFNSSVNRIQLKEICDLLGALIPIILDIMMKNHNEMDWGKPFYPYIQD</sequence>
<protein>
    <submittedName>
        <fullName evidence="1">Uncharacterized protein</fullName>
    </submittedName>
</protein>
<dbReference type="EMBL" id="AEJM01000024">
    <property type="protein sequence ID" value="EGY33656.1"/>
    <property type="molecule type" value="Genomic_DNA"/>
</dbReference>
<proteinExistence type="predicted"/>
<evidence type="ECO:0000313" key="1">
    <source>
        <dbReference type="EMBL" id="EGY33656.1"/>
    </source>
</evidence>
<accession>G4A976</accession>